<evidence type="ECO:0008006" key="4">
    <source>
        <dbReference type="Google" id="ProtNLM"/>
    </source>
</evidence>
<comment type="caution">
    <text evidence="2">The sequence shown here is derived from an EMBL/GenBank/DDBJ whole genome shotgun (WGS) entry which is preliminary data.</text>
</comment>
<keyword evidence="1" id="KW-0472">Membrane</keyword>
<dbReference type="RefSeq" id="WP_190877649.1">
    <property type="nucleotide sequence ID" value="NZ_JACJSK010000007.1"/>
</dbReference>
<keyword evidence="1" id="KW-0812">Transmembrane</keyword>
<evidence type="ECO:0000313" key="2">
    <source>
        <dbReference type="EMBL" id="MBD2543492.1"/>
    </source>
</evidence>
<keyword evidence="3" id="KW-1185">Reference proteome</keyword>
<feature type="transmembrane region" description="Helical" evidence="1">
    <location>
        <begin position="77"/>
        <end position="100"/>
    </location>
</feature>
<protein>
    <recommendedName>
        <fullName evidence="4">DUF3859 domain-containing protein</fullName>
    </recommendedName>
</protein>
<evidence type="ECO:0000313" key="3">
    <source>
        <dbReference type="Proteomes" id="UP000641954"/>
    </source>
</evidence>
<accession>A0ABR8EAZ4</accession>
<organism evidence="2 3">
    <name type="scientific">Planktothricoides raciborskii FACHB-1370</name>
    <dbReference type="NCBI Taxonomy" id="2949576"/>
    <lineage>
        <taxon>Bacteria</taxon>
        <taxon>Bacillati</taxon>
        <taxon>Cyanobacteriota</taxon>
        <taxon>Cyanophyceae</taxon>
        <taxon>Oscillatoriophycideae</taxon>
        <taxon>Oscillatoriales</taxon>
        <taxon>Oscillatoriaceae</taxon>
        <taxon>Planktothricoides</taxon>
    </lineage>
</organism>
<evidence type="ECO:0000256" key="1">
    <source>
        <dbReference type="SAM" id="Phobius"/>
    </source>
</evidence>
<keyword evidence="1" id="KW-1133">Transmembrane helix</keyword>
<dbReference type="Proteomes" id="UP000641954">
    <property type="component" value="Unassembled WGS sequence"/>
</dbReference>
<sequence length="230" mass="26319">MNQKLTASPVARSIVAVEPLSHDGRELDWEEVKDIWPELPLPYRLVDRVRVSIERREALPVARKGQKPSLAIPFADLLRGMAAIAQVGLVGAMISSIIWVNDRKEAIANRIAHPPPSKTRIILSNDYGNYFVVFNRQERPHLYYRVTLQNPPEDRKLSLSCDWIDPTGQVVHQNLYQTKLINHNVWTSACSYQLGDKAKPGTWQVKMSFGDREAVRMHDRLLTKTEFIVE</sequence>
<dbReference type="EMBL" id="JACJSK010000007">
    <property type="protein sequence ID" value="MBD2543492.1"/>
    <property type="molecule type" value="Genomic_DNA"/>
</dbReference>
<proteinExistence type="predicted"/>
<gene>
    <name evidence="2" type="ORF">H6G72_06415</name>
</gene>
<name>A0ABR8EAZ4_9CYAN</name>
<reference evidence="2 3" key="1">
    <citation type="journal article" date="2020" name="ISME J.">
        <title>Comparative genomics reveals insights into cyanobacterial evolution and habitat adaptation.</title>
        <authorList>
            <person name="Chen M.Y."/>
            <person name="Teng W.K."/>
            <person name="Zhao L."/>
            <person name="Hu C.X."/>
            <person name="Zhou Y.K."/>
            <person name="Han B.P."/>
            <person name="Song L.R."/>
            <person name="Shu W.S."/>
        </authorList>
    </citation>
    <scope>NUCLEOTIDE SEQUENCE [LARGE SCALE GENOMIC DNA]</scope>
    <source>
        <strain evidence="2 3">FACHB-1370</strain>
    </source>
</reference>